<organism evidence="6 7">
    <name type="scientific">Helicocarpus griseus UAMH5409</name>
    <dbReference type="NCBI Taxonomy" id="1447875"/>
    <lineage>
        <taxon>Eukaryota</taxon>
        <taxon>Fungi</taxon>
        <taxon>Dikarya</taxon>
        <taxon>Ascomycota</taxon>
        <taxon>Pezizomycotina</taxon>
        <taxon>Eurotiomycetes</taxon>
        <taxon>Eurotiomycetidae</taxon>
        <taxon>Onygenales</taxon>
        <taxon>Ajellomycetaceae</taxon>
        <taxon>Helicocarpus</taxon>
    </lineage>
</organism>
<dbReference type="InterPro" id="IPR008011">
    <property type="entry name" value="Complex1_LYR_dom"/>
</dbReference>
<dbReference type="CDD" id="cd20268">
    <property type="entry name" value="Complex1_LYR_SDHAF1_LYRM8"/>
    <property type="match status" value="1"/>
</dbReference>
<name>A0A2B7WIR6_9EURO</name>
<dbReference type="STRING" id="1447875.A0A2B7WIR6"/>
<keyword evidence="2" id="KW-0496">Mitochondrion</keyword>
<evidence type="ECO:0000313" key="7">
    <source>
        <dbReference type="Proteomes" id="UP000223968"/>
    </source>
</evidence>
<dbReference type="EMBL" id="PDNB01000273">
    <property type="protein sequence ID" value="PGG96635.1"/>
    <property type="molecule type" value="Genomic_DNA"/>
</dbReference>
<dbReference type="GO" id="GO:0005759">
    <property type="term" value="C:mitochondrial matrix"/>
    <property type="evidence" value="ECO:0007669"/>
    <property type="project" value="UniProtKB-SubCell"/>
</dbReference>
<dbReference type="PANTHER" id="PTHR13675">
    <property type="entry name" value="LYR MOTIF-CONTAINING PROTEIN 2"/>
    <property type="match status" value="1"/>
</dbReference>
<comment type="caution">
    <text evidence="6">The sequence shown here is derived from an EMBL/GenBank/DDBJ whole genome shotgun (WGS) entry which is preliminary data.</text>
</comment>
<reference evidence="6 7" key="1">
    <citation type="submission" date="2017-10" db="EMBL/GenBank/DDBJ databases">
        <title>Comparative genomics in systemic dimorphic fungi from Ajellomycetaceae.</title>
        <authorList>
            <person name="Munoz J.F."/>
            <person name="Mcewen J.G."/>
            <person name="Clay O.K."/>
            <person name="Cuomo C.A."/>
        </authorList>
    </citation>
    <scope>NUCLEOTIDE SEQUENCE [LARGE SCALE GENOMIC DNA]</scope>
    <source>
        <strain evidence="6 7">UAMH5409</strain>
    </source>
</reference>
<accession>A0A2B7WIR6</accession>
<protein>
    <recommendedName>
        <fullName evidence="5">Complex 1 LYR protein domain-containing protein</fullName>
    </recommendedName>
</protein>
<keyword evidence="7" id="KW-1185">Reference proteome</keyword>
<feature type="domain" description="Complex 1 LYR protein" evidence="5">
    <location>
        <begin position="9"/>
        <end position="68"/>
    </location>
</feature>
<comment type="similarity">
    <text evidence="4">Belongs to the complex I LYR family. SDHAF1 subfamily.</text>
</comment>
<evidence type="ECO:0000256" key="4">
    <source>
        <dbReference type="ARBA" id="ARBA00025715"/>
    </source>
</evidence>
<dbReference type="GO" id="GO:0034553">
    <property type="term" value="P:mitochondrial respiratory chain complex II assembly"/>
    <property type="evidence" value="ECO:0007669"/>
    <property type="project" value="InterPro"/>
</dbReference>
<dbReference type="Pfam" id="PF05347">
    <property type="entry name" value="Complex1_LYR"/>
    <property type="match status" value="1"/>
</dbReference>
<dbReference type="AlphaFoldDB" id="A0A2B7WIR6"/>
<dbReference type="OrthoDB" id="273010at2759"/>
<sequence>MAKLSGLQREVLALYRHALREIRKKPKESQDNFRQFARNEFRKNIDISKKDFAAIEYLLRRGRRQIEMYASPGIRNVVR</sequence>
<dbReference type="Proteomes" id="UP000223968">
    <property type="component" value="Unassembled WGS sequence"/>
</dbReference>
<dbReference type="PANTHER" id="PTHR13675:SF1">
    <property type="entry name" value="SUCCINATE DEHYDROGENASE ASSEMBLY FACTOR 1, MITOCHONDRIAL"/>
    <property type="match status" value="1"/>
</dbReference>
<gene>
    <name evidence="6" type="ORF">AJ79_09508</name>
</gene>
<evidence type="ECO:0000313" key="6">
    <source>
        <dbReference type="EMBL" id="PGG96635.1"/>
    </source>
</evidence>
<proteinExistence type="inferred from homology"/>
<evidence type="ECO:0000259" key="5">
    <source>
        <dbReference type="Pfam" id="PF05347"/>
    </source>
</evidence>
<evidence type="ECO:0000256" key="3">
    <source>
        <dbReference type="ARBA" id="ARBA00023186"/>
    </source>
</evidence>
<evidence type="ECO:0000256" key="1">
    <source>
        <dbReference type="ARBA" id="ARBA00004305"/>
    </source>
</evidence>
<dbReference type="InterPro" id="IPR045295">
    <property type="entry name" value="Complex1_LYR_SDHAF1_LYRM8"/>
</dbReference>
<evidence type="ECO:0000256" key="2">
    <source>
        <dbReference type="ARBA" id="ARBA00023128"/>
    </source>
</evidence>
<comment type="subcellular location">
    <subcellularLocation>
        <location evidence="1">Mitochondrion matrix</location>
    </subcellularLocation>
</comment>
<keyword evidence="3" id="KW-0143">Chaperone</keyword>